<dbReference type="RefSeq" id="WP_267540250.1">
    <property type="nucleotide sequence ID" value="NZ_JAPNKA010000001.1"/>
</dbReference>
<dbReference type="PROSITE" id="PS50112">
    <property type="entry name" value="PAS"/>
    <property type="match status" value="1"/>
</dbReference>
<comment type="catalytic activity">
    <reaction evidence="1">
        <text>ATP + protein L-histidine = ADP + protein N-phospho-L-histidine.</text>
        <dbReference type="EC" id="2.7.13.3"/>
    </reaction>
</comment>
<dbReference type="SMART" id="SM00086">
    <property type="entry name" value="PAC"/>
    <property type="match status" value="1"/>
</dbReference>
<evidence type="ECO:0000256" key="3">
    <source>
        <dbReference type="ARBA" id="ARBA00022553"/>
    </source>
</evidence>
<dbReference type="Gene3D" id="3.30.565.10">
    <property type="entry name" value="Histidine kinase-like ATPase, C-terminal domain"/>
    <property type="match status" value="1"/>
</dbReference>
<dbReference type="SUPFAM" id="SSF55874">
    <property type="entry name" value="ATPase domain of HSP90 chaperone/DNA topoisomerase II/histidine kinase"/>
    <property type="match status" value="1"/>
</dbReference>
<dbReference type="InterPro" id="IPR013655">
    <property type="entry name" value="PAS_fold_3"/>
</dbReference>
<dbReference type="Gene3D" id="3.30.450.40">
    <property type="match status" value="1"/>
</dbReference>
<dbReference type="PROSITE" id="PS50113">
    <property type="entry name" value="PAC"/>
    <property type="match status" value="1"/>
</dbReference>
<dbReference type="InterPro" id="IPR004358">
    <property type="entry name" value="Sig_transdc_His_kin-like_C"/>
</dbReference>
<dbReference type="Gene3D" id="3.30.450.20">
    <property type="entry name" value="PAS domain"/>
    <property type="match status" value="2"/>
</dbReference>
<feature type="domain" description="Histidine kinase" evidence="6">
    <location>
        <begin position="507"/>
        <end position="726"/>
    </location>
</feature>
<dbReference type="EMBL" id="JAPNKA010000001">
    <property type="protein sequence ID" value="MCY1081659.1"/>
    <property type="molecule type" value="Genomic_DNA"/>
</dbReference>
<dbReference type="InterPro" id="IPR005467">
    <property type="entry name" value="His_kinase_dom"/>
</dbReference>
<accession>A0ABT4AIY9</accession>
<dbReference type="InterPro" id="IPR035965">
    <property type="entry name" value="PAS-like_dom_sf"/>
</dbReference>
<name>A0ABT4AIY9_9BACT</name>
<dbReference type="Pfam" id="PF00512">
    <property type="entry name" value="HisKA"/>
    <property type="match status" value="1"/>
</dbReference>
<evidence type="ECO:0000313" key="9">
    <source>
        <dbReference type="EMBL" id="MCY1081659.1"/>
    </source>
</evidence>
<dbReference type="SUPFAM" id="SSF55781">
    <property type="entry name" value="GAF domain-like"/>
    <property type="match status" value="1"/>
</dbReference>
<comment type="caution">
    <text evidence="9">The sequence shown here is derived from an EMBL/GenBank/DDBJ whole genome shotgun (WGS) entry which is preliminary data.</text>
</comment>
<dbReference type="EC" id="2.7.13.3" evidence="2"/>
<evidence type="ECO:0000259" key="6">
    <source>
        <dbReference type="PROSITE" id="PS50109"/>
    </source>
</evidence>
<dbReference type="SMART" id="SM00091">
    <property type="entry name" value="PAS"/>
    <property type="match status" value="2"/>
</dbReference>
<dbReference type="InterPro" id="IPR029016">
    <property type="entry name" value="GAF-like_dom_sf"/>
</dbReference>
<dbReference type="PANTHER" id="PTHR43047">
    <property type="entry name" value="TWO-COMPONENT HISTIDINE PROTEIN KINASE"/>
    <property type="match status" value="1"/>
</dbReference>
<dbReference type="SMART" id="SM00065">
    <property type="entry name" value="GAF"/>
    <property type="match status" value="1"/>
</dbReference>
<protein>
    <recommendedName>
        <fullName evidence="2">histidine kinase</fullName>
        <ecNumber evidence="2">2.7.13.3</ecNumber>
    </recommendedName>
</protein>
<evidence type="ECO:0000256" key="5">
    <source>
        <dbReference type="ARBA" id="ARBA00022777"/>
    </source>
</evidence>
<dbReference type="CDD" id="cd00130">
    <property type="entry name" value="PAS"/>
    <property type="match status" value="2"/>
</dbReference>
<dbReference type="InterPro" id="IPR036890">
    <property type="entry name" value="HATPase_C_sf"/>
</dbReference>
<keyword evidence="3" id="KW-0597">Phosphoprotein</keyword>
<evidence type="ECO:0000256" key="1">
    <source>
        <dbReference type="ARBA" id="ARBA00000085"/>
    </source>
</evidence>
<dbReference type="Pfam" id="PF02518">
    <property type="entry name" value="HATPase_c"/>
    <property type="match status" value="1"/>
</dbReference>
<dbReference type="NCBIfam" id="TIGR00229">
    <property type="entry name" value="sensory_box"/>
    <property type="match status" value="1"/>
</dbReference>
<sequence length="731" mass="81053">MSKAPRKTPEGRRGSRPGDERAALVRRLAELEEREAHTRHIIQTVGVSIWEEDFSRVQELLLELRRQGILDVRAWCAAHPEFVREAVKRVRVVSVNEASLRMLGASSQQELLGSLERIFLPESLGVFVEQLVALSEGRPYLQSESVVQALDGRRIEVLFSFVWDAMVGRADRVMVTLMDIGERKAAERALQESEARFRNMADHAPVMMWVTDPGGSCTYLNRKWYEFTGQTEESGLGFGWLSAVHPEDAASSKAVFVDANARHAPFRLEYRLRRVDGEYRWAIDAAAPRFGPGGEFLGYIGSVIDITERRQREQLQRFLAETGVALAASLDYATTLSSLARLAVPTLADWCIVDLVDEDGSVRRVEVVVADPADAPLAEDARHFPARLDGNPANPPTKALREGRPVLVMDPGTDVERLLLQAHNEAHARVMAAISPISLLAVPLVARGRTLGVLTFLTTARSGRRYAAVELEAAEDLARRAALSVDNARLYRDAQRAVRLRDEFLSIASHELKTPLTPLVLKLQVLTREIEARCEPALTQRLLGMLEVSRRQVRRLAELVDGLLDVSHLSAGRLRIEREAVDLTSLVREVTARFQLQAERSGSPFRLESVGAVVGQWDRLRLEQVISHLLSNAIKYGAGHPVTIRVQGTETRARLMVRDQGIGIEPDVLPRIFHKFERGVSERHYGGLGLGLYVTQQVLHAMGGTISAESTPGQGATFTVELPLVEATAAS</sequence>
<dbReference type="SMART" id="SM00388">
    <property type="entry name" value="HisKA"/>
    <property type="match status" value="1"/>
</dbReference>
<evidence type="ECO:0000256" key="2">
    <source>
        <dbReference type="ARBA" id="ARBA00012438"/>
    </source>
</evidence>
<dbReference type="SUPFAM" id="SSF55785">
    <property type="entry name" value="PYP-like sensor domain (PAS domain)"/>
    <property type="match status" value="2"/>
</dbReference>
<dbReference type="InterPro" id="IPR036097">
    <property type="entry name" value="HisK_dim/P_sf"/>
</dbReference>
<keyword evidence="10" id="KW-1185">Reference proteome</keyword>
<evidence type="ECO:0000259" key="8">
    <source>
        <dbReference type="PROSITE" id="PS50113"/>
    </source>
</evidence>
<dbReference type="PROSITE" id="PS50109">
    <property type="entry name" value="HIS_KIN"/>
    <property type="match status" value="1"/>
</dbReference>
<dbReference type="Pfam" id="PF13185">
    <property type="entry name" value="GAF_2"/>
    <property type="match status" value="1"/>
</dbReference>
<dbReference type="Proteomes" id="UP001207654">
    <property type="component" value="Unassembled WGS sequence"/>
</dbReference>
<reference evidence="9 10" key="1">
    <citation type="submission" date="2022-11" db="EMBL/GenBank/DDBJ databases">
        <title>Minimal conservation of predation-associated metabolite biosynthetic gene clusters underscores biosynthetic potential of Myxococcota including descriptions for ten novel species: Archangium lansinium sp. nov., Myxococcus landrumus sp. nov., Nannocystis bai.</title>
        <authorList>
            <person name="Ahearne A."/>
            <person name="Stevens C."/>
            <person name="Phillips K."/>
        </authorList>
    </citation>
    <scope>NUCLEOTIDE SEQUENCE [LARGE SCALE GENOMIC DNA]</scope>
    <source>
        <strain evidence="9 10">MIWBW</strain>
    </source>
</reference>
<dbReference type="PRINTS" id="PR00344">
    <property type="entry name" value="BCTRLSENSOR"/>
</dbReference>
<dbReference type="SMART" id="SM00387">
    <property type="entry name" value="HATPase_c"/>
    <property type="match status" value="1"/>
</dbReference>
<dbReference type="Pfam" id="PF08447">
    <property type="entry name" value="PAS_3"/>
    <property type="match status" value="1"/>
</dbReference>
<evidence type="ECO:0000259" key="7">
    <source>
        <dbReference type="PROSITE" id="PS50112"/>
    </source>
</evidence>
<dbReference type="InterPro" id="IPR003018">
    <property type="entry name" value="GAF"/>
</dbReference>
<dbReference type="Gene3D" id="1.10.287.130">
    <property type="match status" value="1"/>
</dbReference>
<evidence type="ECO:0000313" key="10">
    <source>
        <dbReference type="Proteomes" id="UP001207654"/>
    </source>
</evidence>
<feature type="domain" description="PAC" evidence="8">
    <location>
        <begin position="266"/>
        <end position="318"/>
    </location>
</feature>
<dbReference type="InterPro" id="IPR001610">
    <property type="entry name" value="PAC"/>
</dbReference>
<dbReference type="PANTHER" id="PTHR43047:SF72">
    <property type="entry name" value="OSMOSENSING HISTIDINE PROTEIN KINASE SLN1"/>
    <property type="match status" value="1"/>
</dbReference>
<keyword evidence="5" id="KW-0418">Kinase</keyword>
<dbReference type="SUPFAM" id="SSF47384">
    <property type="entry name" value="Homodimeric domain of signal transducing histidine kinase"/>
    <property type="match status" value="1"/>
</dbReference>
<gene>
    <name evidence="9" type="ORF">OV287_45135</name>
</gene>
<dbReference type="CDD" id="cd00082">
    <property type="entry name" value="HisKA"/>
    <property type="match status" value="1"/>
</dbReference>
<dbReference type="InterPro" id="IPR000700">
    <property type="entry name" value="PAS-assoc_C"/>
</dbReference>
<dbReference type="InterPro" id="IPR003594">
    <property type="entry name" value="HATPase_dom"/>
</dbReference>
<dbReference type="InterPro" id="IPR003661">
    <property type="entry name" value="HisK_dim/P_dom"/>
</dbReference>
<dbReference type="InterPro" id="IPR000014">
    <property type="entry name" value="PAS"/>
</dbReference>
<organism evidence="9 10">
    <name type="scientific">Archangium lansingense</name>
    <dbReference type="NCBI Taxonomy" id="2995310"/>
    <lineage>
        <taxon>Bacteria</taxon>
        <taxon>Pseudomonadati</taxon>
        <taxon>Myxococcota</taxon>
        <taxon>Myxococcia</taxon>
        <taxon>Myxococcales</taxon>
        <taxon>Cystobacterineae</taxon>
        <taxon>Archangiaceae</taxon>
        <taxon>Archangium</taxon>
    </lineage>
</organism>
<keyword evidence="4" id="KW-0808">Transferase</keyword>
<proteinExistence type="predicted"/>
<feature type="domain" description="PAS" evidence="7">
    <location>
        <begin position="193"/>
        <end position="248"/>
    </location>
</feature>
<evidence type="ECO:0000256" key="4">
    <source>
        <dbReference type="ARBA" id="ARBA00022679"/>
    </source>
</evidence>
<dbReference type="Pfam" id="PF13426">
    <property type="entry name" value="PAS_9"/>
    <property type="match status" value="1"/>
</dbReference>